<dbReference type="InterPro" id="IPR045864">
    <property type="entry name" value="aa-tRNA-synth_II/BPL/LPL"/>
</dbReference>
<dbReference type="PROSITE" id="PS50862">
    <property type="entry name" value="AA_TRNA_LIGASE_II"/>
    <property type="match status" value="1"/>
</dbReference>
<accession>A0A089ZEV4</accession>
<keyword evidence="8 10" id="KW-0030">Aminoacyl-tRNA synthetase</keyword>
<evidence type="ECO:0000256" key="5">
    <source>
        <dbReference type="ARBA" id="ARBA00022741"/>
    </source>
</evidence>
<dbReference type="KEGG" id="mfc:BRM9_0587"/>
<evidence type="ECO:0000256" key="4">
    <source>
        <dbReference type="ARBA" id="ARBA00022598"/>
    </source>
</evidence>
<keyword evidence="7 10" id="KW-0648">Protein biosynthesis</keyword>
<dbReference type="PIRSF" id="PIRSF001549">
    <property type="entry name" value="His-tRNA_synth"/>
    <property type="match status" value="1"/>
</dbReference>
<dbReference type="InterPro" id="IPR004154">
    <property type="entry name" value="Anticodon-bd"/>
</dbReference>
<dbReference type="CDD" id="cd00859">
    <property type="entry name" value="HisRS_anticodon"/>
    <property type="match status" value="1"/>
</dbReference>
<reference evidence="14" key="2">
    <citation type="submission" date="2014-09" db="EMBL/GenBank/DDBJ databases">
        <authorList>
            <person name="Bishop-Lilly K.A."/>
            <person name="Broomall S.M."/>
            <person name="Chain P.S."/>
            <person name="Chertkov O."/>
            <person name="Coyne S.R."/>
            <person name="Daligault H.E."/>
            <person name="Davenport K.W."/>
            <person name="Erkkila T."/>
            <person name="Frey K.G."/>
            <person name="Gibbons H.S."/>
            <person name="Gu W."/>
            <person name="Jaissle J."/>
            <person name="Johnson S.L."/>
            <person name="Koroleva G.I."/>
            <person name="Ladner J.T."/>
            <person name="Lo C.-C."/>
            <person name="Minogue T.D."/>
            <person name="Munk C."/>
            <person name="Palacios G.F."/>
            <person name="Redden C.L."/>
            <person name="Rosenzweig C.N."/>
            <person name="Scholz M.B."/>
            <person name="Teshima H."/>
            <person name="Xu Y."/>
        </authorList>
    </citation>
    <scope>NUCLEOTIDE SEQUENCE</scope>
    <source>
        <strain evidence="14">Mb9</strain>
    </source>
</reference>
<dbReference type="GeneID" id="26739865"/>
<dbReference type="Pfam" id="PF03129">
    <property type="entry name" value="HGTP_anticodon"/>
    <property type="match status" value="1"/>
</dbReference>
<dbReference type="PANTHER" id="PTHR43707:SF1">
    <property type="entry name" value="HISTIDINE--TRNA LIGASE, MITOCHONDRIAL-RELATED"/>
    <property type="match status" value="1"/>
</dbReference>
<dbReference type="GO" id="GO:0004821">
    <property type="term" value="F:histidine-tRNA ligase activity"/>
    <property type="evidence" value="ECO:0007669"/>
    <property type="project" value="UniProtKB-UniRule"/>
</dbReference>
<evidence type="ECO:0000313" key="13">
    <source>
        <dbReference type="EMBL" id="AIS31410.1"/>
    </source>
</evidence>
<evidence type="ECO:0000313" key="16">
    <source>
        <dbReference type="Proteomes" id="UP000062768"/>
    </source>
</evidence>
<gene>
    <name evidence="10 13" type="primary">hisS</name>
    <name evidence="13" type="ORF">BRM9_0587</name>
    <name evidence="14" type="ORF">MB9_1626</name>
</gene>
<dbReference type="GO" id="GO:0006427">
    <property type="term" value="P:histidyl-tRNA aminoacylation"/>
    <property type="evidence" value="ECO:0007669"/>
    <property type="project" value="UniProtKB-UniRule"/>
</dbReference>
<dbReference type="InterPro" id="IPR036621">
    <property type="entry name" value="Anticodon-bd_dom_sf"/>
</dbReference>
<dbReference type="Proteomes" id="UP000062768">
    <property type="component" value="Chromosome I"/>
</dbReference>
<dbReference type="InterPro" id="IPR004517">
    <property type="entry name" value="HisZ"/>
</dbReference>
<dbReference type="SUPFAM" id="SSF52954">
    <property type="entry name" value="Class II aaRS ABD-related"/>
    <property type="match status" value="1"/>
</dbReference>
<dbReference type="Pfam" id="PF13393">
    <property type="entry name" value="tRNA-synt_His"/>
    <property type="match status" value="1"/>
</dbReference>
<keyword evidence="4 10" id="KW-0436">Ligase</keyword>
<dbReference type="HAMAP" id="MF_00125">
    <property type="entry name" value="HisZ"/>
    <property type="match status" value="1"/>
</dbReference>
<comment type="catalytic activity">
    <reaction evidence="9 10">
        <text>tRNA(His) + L-histidine + ATP = L-histidyl-tRNA(His) + AMP + diphosphate + H(+)</text>
        <dbReference type="Rhea" id="RHEA:17313"/>
        <dbReference type="Rhea" id="RHEA-COMP:9665"/>
        <dbReference type="Rhea" id="RHEA-COMP:9689"/>
        <dbReference type="ChEBI" id="CHEBI:15378"/>
        <dbReference type="ChEBI" id="CHEBI:30616"/>
        <dbReference type="ChEBI" id="CHEBI:33019"/>
        <dbReference type="ChEBI" id="CHEBI:57595"/>
        <dbReference type="ChEBI" id="CHEBI:78442"/>
        <dbReference type="ChEBI" id="CHEBI:78527"/>
        <dbReference type="ChEBI" id="CHEBI:456215"/>
        <dbReference type="EC" id="6.1.1.21"/>
    </reaction>
</comment>
<comment type="subcellular location">
    <subcellularLocation>
        <location evidence="1 10">Cytoplasm</location>
    </subcellularLocation>
</comment>
<evidence type="ECO:0000256" key="7">
    <source>
        <dbReference type="ARBA" id="ARBA00022917"/>
    </source>
</evidence>
<dbReference type="InterPro" id="IPR041715">
    <property type="entry name" value="HisRS-like_core"/>
</dbReference>
<evidence type="ECO:0000313" key="14">
    <source>
        <dbReference type="EMBL" id="CEL25261.1"/>
    </source>
</evidence>
<organism evidence="13 15">
    <name type="scientific">Methanobacterium formicicum</name>
    <dbReference type="NCBI Taxonomy" id="2162"/>
    <lineage>
        <taxon>Archaea</taxon>
        <taxon>Methanobacteriati</taxon>
        <taxon>Methanobacteriota</taxon>
        <taxon>Methanomada group</taxon>
        <taxon>Methanobacteria</taxon>
        <taxon>Methanobacteriales</taxon>
        <taxon>Methanobacteriaceae</taxon>
        <taxon>Methanobacterium</taxon>
    </lineage>
</organism>
<dbReference type="InterPro" id="IPR015807">
    <property type="entry name" value="His-tRNA-ligase"/>
</dbReference>
<evidence type="ECO:0000256" key="9">
    <source>
        <dbReference type="ARBA" id="ARBA00047639"/>
    </source>
</evidence>
<dbReference type="GO" id="GO:0000105">
    <property type="term" value="P:L-histidine biosynthetic process"/>
    <property type="evidence" value="ECO:0007669"/>
    <property type="project" value="InterPro"/>
</dbReference>
<keyword evidence="5 10" id="KW-0547">Nucleotide-binding</keyword>
<dbReference type="GO" id="GO:0005524">
    <property type="term" value="F:ATP binding"/>
    <property type="evidence" value="ECO:0007669"/>
    <property type="project" value="UniProtKB-UniRule"/>
</dbReference>
<dbReference type="InterPro" id="IPR006195">
    <property type="entry name" value="aa-tRNA-synth_II"/>
</dbReference>
<evidence type="ECO:0000313" key="15">
    <source>
        <dbReference type="Proteomes" id="UP000029661"/>
    </source>
</evidence>
<protein>
    <recommendedName>
        <fullName evidence="10">Histidine--tRNA ligase</fullName>
        <ecNumber evidence="10">6.1.1.21</ecNumber>
    </recommendedName>
    <alternativeName>
        <fullName evidence="10">Histidyl-tRNA synthetase</fullName>
        <shortName evidence="10">HisRS</shortName>
    </alternativeName>
</protein>
<dbReference type="GO" id="GO:0005737">
    <property type="term" value="C:cytoplasm"/>
    <property type="evidence" value="ECO:0007669"/>
    <property type="project" value="UniProtKB-SubCell"/>
</dbReference>
<dbReference type="NCBIfam" id="TIGR00442">
    <property type="entry name" value="hisS"/>
    <property type="match status" value="1"/>
</dbReference>
<dbReference type="Gene3D" id="3.40.50.800">
    <property type="entry name" value="Anticodon-binding domain"/>
    <property type="match status" value="1"/>
</dbReference>
<dbReference type="CDD" id="cd00773">
    <property type="entry name" value="HisRS-like_core"/>
    <property type="match status" value="1"/>
</dbReference>
<dbReference type="EC" id="6.1.1.21" evidence="10"/>
<evidence type="ECO:0000256" key="11">
    <source>
        <dbReference type="PIRSR" id="PIRSR001549-1"/>
    </source>
</evidence>
<feature type="binding site" evidence="11">
    <location>
        <position position="122"/>
    </location>
    <ligand>
        <name>L-histidine</name>
        <dbReference type="ChEBI" id="CHEBI:57595"/>
    </ligand>
</feature>
<dbReference type="PANTHER" id="PTHR43707">
    <property type="entry name" value="HISTIDYL-TRNA SYNTHETASE"/>
    <property type="match status" value="1"/>
</dbReference>
<proteinExistence type="inferred from homology"/>
<keyword evidence="16" id="KW-1185">Reference proteome</keyword>
<evidence type="ECO:0000256" key="8">
    <source>
        <dbReference type="ARBA" id="ARBA00023146"/>
    </source>
</evidence>
<dbReference type="NCBIfam" id="TIGR00443">
    <property type="entry name" value="hisZ_biosyn_reg"/>
    <property type="match status" value="1"/>
</dbReference>
<dbReference type="EMBL" id="CP006933">
    <property type="protein sequence ID" value="AIS31410.1"/>
    <property type="molecule type" value="Genomic_DNA"/>
</dbReference>
<feature type="binding site" evidence="11">
    <location>
        <position position="267"/>
    </location>
    <ligand>
        <name>L-histidine</name>
        <dbReference type="ChEBI" id="CHEBI:57595"/>
    </ligand>
</feature>
<dbReference type="OrthoDB" id="8659at2157"/>
<evidence type="ECO:0000256" key="1">
    <source>
        <dbReference type="ARBA" id="ARBA00004496"/>
    </source>
</evidence>
<dbReference type="STRING" id="2162.BRM9_0587"/>
<evidence type="ECO:0000256" key="3">
    <source>
        <dbReference type="ARBA" id="ARBA00022490"/>
    </source>
</evidence>
<feature type="domain" description="Aminoacyl-transfer RNA synthetases class-II family profile" evidence="12">
    <location>
        <begin position="23"/>
        <end position="331"/>
    </location>
</feature>
<keyword evidence="6 10" id="KW-0067">ATP-binding</keyword>
<sequence>MELQKPRGTRDFLFDDMKKRKLVENTMRRVFETYGYQEIKTPIFEDLSLFTLKSGEGIIEEIYNFQDKGGRDLALRPELTAPVARLYLNNLQKAPRPIKMYYFGSCFRYERPQAGRFRQFWQLGCELIGGKSPDSEAEIIAMAAQCLKELELEDYQIHLGNLGILRGILNQDSVSADEQDQIMALIDKGDAEELKKLLEDLKLPAESRNILMELIGMQGHQEIISTVEKIISTYPDALDSLKELETLLGMLEAFGFSDYVVDLGIARGLDYYTGTVFEIYVEGLGAQKQISGGGTYNLIELFGGEKVESTGFAFGFDRVMEALKIQGTTAPSEGRVDVFVAPISSEMKLNAFKITQELRNSGISTDVELADRKFKKILSFASKSGAKYVVLVGAREMEEGKVTIKDMESGDQEQVSLEMVSKVLVDRINVKE</sequence>
<feature type="binding site" evidence="11">
    <location>
        <begin position="78"/>
        <end position="80"/>
    </location>
    <ligand>
        <name>L-histidine</name>
        <dbReference type="ChEBI" id="CHEBI:57595"/>
    </ligand>
</feature>
<name>A0A089ZEV4_METFO</name>
<dbReference type="Gene3D" id="3.30.930.10">
    <property type="entry name" value="Bira Bifunctional Protein, Domain 2"/>
    <property type="match status" value="1"/>
</dbReference>
<feature type="binding site" evidence="11">
    <location>
        <position position="108"/>
    </location>
    <ligand>
        <name>L-histidine</name>
        <dbReference type="ChEBI" id="CHEBI:57595"/>
    </ligand>
</feature>
<evidence type="ECO:0000256" key="2">
    <source>
        <dbReference type="ARBA" id="ARBA00008226"/>
    </source>
</evidence>
<dbReference type="HAMAP" id="MF_00127">
    <property type="entry name" value="His_tRNA_synth"/>
    <property type="match status" value="1"/>
</dbReference>
<dbReference type="InterPro" id="IPR004516">
    <property type="entry name" value="HisRS/HisZ"/>
</dbReference>
<evidence type="ECO:0000256" key="10">
    <source>
        <dbReference type="HAMAP-Rule" id="MF_00127"/>
    </source>
</evidence>
<feature type="binding site" evidence="11">
    <location>
        <begin position="271"/>
        <end position="272"/>
    </location>
    <ligand>
        <name>L-histidine</name>
        <dbReference type="ChEBI" id="CHEBI:57595"/>
    </ligand>
</feature>
<dbReference type="SUPFAM" id="SSF55681">
    <property type="entry name" value="Class II aaRS and biotin synthetases"/>
    <property type="match status" value="1"/>
</dbReference>
<keyword evidence="3 10" id="KW-0963">Cytoplasm</keyword>
<dbReference type="InterPro" id="IPR033656">
    <property type="entry name" value="HisRS_anticodon"/>
</dbReference>
<dbReference type="PATRIC" id="fig|2162.10.peg.1695"/>
<reference evidence="13" key="1">
    <citation type="submission" date="2013-12" db="EMBL/GenBank/DDBJ databases">
        <title>The complete genome sequence of Methanobacterium sp. BRM9.</title>
        <authorList>
            <consortium name="Pastoral Greenhouse Gas Research Consortium"/>
            <person name="Kelly W.J."/>
            <person name="Leahy S.C."/>
            <person name="Perry R."/>
            <person name="Li D."/>
            <person name="Altermann E."/>
            <person name="Lambie S.C."/>
            <person name="Attwood G.T."/>
        </authorList>
    </citation>
    <scope>NUCLEOTIDE SEQUENCE [LARGE SCALE GENOMIC DNA]</scope>
    <source>
        <strain evidence="13">BRM9</strain>
    </source>
</reference>
<comment type="similarity">
    <text evidence="2 10">Belongs to the class-II aminoacyl-tRNA synthetase family.</text>
</comment>
<evidence type="ECO:0000259" key="12">
    <source>
        <dbReference type="PROSITE" id="PS50862"/>
    </source>
</evidence>
<dbReference type="AlphaFoldDB" id="A0A089ZEV4"/>
<dbReference type="RefSeq" id="WP_048084735.1">
    <property type="nucleotide sequence ID" value="NZ_CP006933.1"/>
</dbReference>
<evidence type="ECO:0000256" key="6">
    <source>
        <dbReference type="ARBA" id="ARBA00022840"/>
    </source>
</evidence>
<feature type="binding site" evidence="11">
    <location>
        <position position="126"/>
    </location>
    <ligand>
        <name>L-histidine</name>
        <dbReference type="ChEBI" id="CHEBI:57595"/>
    </ligand>
</feature>
<dbReference type="Proteomes" id="UP000029661">
    <property type="component" value="Chromosome"/>
</dbReference>
<dbReference type="EMBL" id="LN734822">
    <property type="protein sequence ID" value="CEL25261.1"/>
    <property type="molecule type" value="Genomic_DNA"/>
</dbReference>